<dbReference type="EMBL" id="CP036347">
    <property type="protein sequence ID" value="QDU01041.1"/>
    <property type="molecule type" value="Genomic_DNA"/>
</dbReference>
<evidence type="ECO:0000313" key="3">
    <source>
        <dbReference type="Proteomes" id="UP000320722"/>
    </source>
</evidence>
<organism evidence="2 3">
    <name type="scientific">Gimesia chilikensis</name>
    <dbReference type="NCBI Taxonomy" id="2605989"/>
    <lineage>
        <taxon>Bacteria</taxon>
        <taxon>Pseudomonadati</taxon>
        <taxon>Planctomycetota</taxon>
        <taxon>Planctomycetia</taxon>
        <taxon>Planctomycetales</taxon>
        <taxon>Planctomycetaceae</taxon>
        <taxon>Gimesia</taxon>
    </lineage>
</organism>
<dbReference type="RefSeq" id="WP_145036659.1">
    <property type="nucleotide sequence ID" value="NZ_CP036347.1"/>
</dbReference>
<reference evidence="2 3" key="1">
    <citation type="submission" date="2019-02" db="EMBL/GenBank/DDBJ databases">
        <title>Deep-cultivation of Planctomycetes and their phenomic and genomic characterization uncovers novel biology.</title>
        <authorList>
            <person name="Wiegand S."/>
            <person name="Jogler M."/>
            <person name="Boedeker C."/>
            <person name="Pinto D."/>
            <person name="Vollmers J."/>
            <person name="Rivas-Marin E."/>
            <person name="Kohn T."/>
            <person name="Peeters S.H."/>
            <person name="Heuer A."/>
            <person name="Rast P."/>
            <person name="Oberbeckmann S."/>
            <person name="Bunk B."/>
            <person name="Jeske O."/>
            <person name="Meyerdierks A."/>
            <person name="Storesund J.E."/>
            <person name="Kallscheuer N."/>
            <person name="Luecker S."/>
            <person name="Lage O.M."/>
            <person name="Pohl T."/>
            <person name="Merkel B.J."/>
            <person name="Hornburger P."/>
            <person name="Mueller R.-W."/>
            <person name="Bruemmer F."/>
            <person name="Labrenz M."/>
            <person name="Spormann A.M."/>
            <person name="Op den Camp H."/>
            <person name="Overmann J."/>
            <person name="Amann R."/>
            <person name="Jetten M.S.M."/>
            <person name="Mascher T."/>
            <person name="Medema M.H."/>
            <person name="Devos D.P."/>
            <person name="Kaster A.-K."/>
            <person name="Ovreas L."/>
            <person name="Rohde M."/>
            <person name="Galperin M.Y."/>
            <person name="Jogler C."/>
        </authorList>
    </citation>
    <scope>NUCLEOTIDE SEQUENCE [LARGE SCALE GENOMIC DNA]</scope>
    <source>
        <strain evidence="2 3">V6</strain>
    </source>
</reference>
<dbReference type="AlphaFoldDB" id="A0A517W717"/>
<evidence type="ECO:0000313" key="2">
    <source>
        <dbReference type="EMBL" id="QDU01041.1"/>
    </source>
</evidence>
<name>A0A517W717_9PLAN</name>
<sequence length="173" mass="18820" precursor="true">MRLFASLLSVFLLCVSLSPVPGAEKTPRAKPIVLQTREFVLIVPQSRDKLLAFSMESGDWSQTKVAGKPSAEALSKLQPTVSSAMGICPVGRNLYAYSSASGNWSRLRVPEEAKFNYSVGDNFVFAQVETEAGTTEYYLFGKNSLEWSGVDLATGKLLMTSGENNKKPVKSSN</sequence>
<protein>
    <submittedName>
        <fullName evidence="2">Uncharacterized protein</fullName>
    </submittedName>
</protein>
<accession>A0A517W717</accession>
<proteinExistence type="predicted"/>
<feature type="signal peptide" evidence="1">
    <location>
        <begin position="1"/>
        <end position="22"/>
    </location>
</feature>
<dbReference type="Proteomes" id="UP000320722">
    <property type="component" value="Chromosome"/>
</dbReference>
<keyword evidence="1" id="KW-0732">Signal</keyword>
<gene>
    <name evidence="2" type="ORF">V6x_07190</name>
</gene>
<feature type="chain" id="PRO_5022163591" evidence="1">
    <location>
        <begin position="23"/>
        <end position="173"/>
    </location>
</feature>
<evidence type="ECO:0000256" key="1">
    <source>
        <dbReference type="SAM" id="SignalP"/>
    </source>
</evidence>